<keyword evidence="1" id="KW-0732">Signal</keyword>
<evidence type="ECO:0000313" key="2">
    <source>
        <dbReference type="EMBL" id="MFF3574344.1"/>
    </source>
</evidence>
<organism evidence="2 3">
    <name type="scientific">Nocardia jiangxiensis</name>
    <dbReference type="NCBI Taxonomy" id="282685"/>
    <lineage>
        <taxon>Bacteria</taxon>
        <taxon>Bacillati</taxon>
        <taxon>Actinomycetota</taxon>
        <taxon>Actinomycetes</taxon>
        <taxon>Mycobacteriales</taxon>
        <taxon>Nocardiaceae</taxon>
        <taxon>Nocardia</taxon>
    </lineage>
</organism>
<dbReference type="Pfam" id="PF12079">
    <property type="entry name" value="DUF3558"/>
    <property type="match status" value="1"/>
</dbReference>
<keyword evidence="3" id="KW-1185">Reference proteome</keyword>
<dbReference type="InterPro" id="IPR024520">
    <property type="entry name" value="DUF3558"/>
</dbReference>
<reference evidence="2 3" key="1">
    <citation type="submission" date="2024-10" db="EMBL/GenBank/DDBJ databases">
        <title>The Natural Products Discovery Center: Release of the First 8490 Sequenced Strains for Exploring Actinobacteria Biosynthetic Diversity.</title>
        <authorList>
            <person name="Kalkreuter E."/>
            <person name="Kautsar S.A."/>
            <person name="Yang D."/>
            <person name="Bader C.D."/>
            <person name="Teijaro C.N."/>
            <person name="Fluegel L."/>
            <person name="Davis C.M."/>
            <person name="Simpson J.R."/>
            <person name="Lauterbach L."/>
            <person name="Steele A.D."/>
            <person name="Gui C."/>
            <person name="Meng S."/>
            <person name="Li G."/>
            <person name="Viehrig K."/>
            <person name="Ye F."/>
            <person name="Su P."/>
            <person name="Kiefer A.F."/>
            <person name="Nichols A."/>
            <person name="Cepeda A.J."/>
            <person name="Yan W."/>
            <person name="Fan B."/>
            <person name="Jiang Y."/>
            <person name="Adhikari A."/>
            <person name="Zheng C.-J."/>
            <person name="Schuster L."/>
            <person name="Cowan T.M."/>
            <person name="Smanski M.J."/>
            <person name="Chevrette M.G."/>
            <person name="De Carvalho L.P.S."/>
            <person name="Shen B."/>
        </authorList>
    </citation>
    <scope>NUCLEOTIDE SEQUENCE [LARGE SCALE GENOMIC DNA]</scope>
    <source>
        <strain evidence="2 3">NPDC002593</strain>
    </source>
</reference>
<proteinExistence type="predicted"/>
<gene>
    <name evidence="2" type="ORF">ACFYXQ_42010</name>
</gene>
<dbReference type="PROSITE" id="PS51257">
    <property type="entry name" value="PROKAR_LIPOPROTEIN"/>
    <property type="match status" value="1"/>
</dbReference>
<accession>A0ABW6SDN1</accession>
<comment type="caution">
    <text evidence="2">The sequence shown here is derived from an EMBL/GenBank/DDBJ whole genome shotgun (WGS) entry which is preliminary data.</text>
</comment>
<evidence type="ECO:0000313" key="3">
    <source>
        <dbReference type="Proteomes" id="UP001601992"/>
    </source>
</evidence>
<name>A0ABW6SDN1_9NOCA</name>
<evidence type="ECO:0000256" key="1">
    <source>
        <dbReference type="SAM" id="SignalP"/>
    </source>
</evidence>
<protein>
    <submittedName>
        <fullName evidence="2">DUF3558 domain-containing protein</fullName>
    </submittedName>
</protein>
<dbReference type="Proteomes" id="UP001601992">
    <property type="component" value="Unassembled WGS sequence"/>
</dbReference>
<dbReference type="EMBL" id="JBIAQY010000026">
    <property type="protein sequence ID" value="MFF3574344.1"/>
    <property type="molecule type" value="Genomic_DNA"/>
</dbReference>
<feature type="signal peptide" evidence="1">
    <location>
        <begin position="1"/>
        <end position="22"/>
    </location>
</feature>
<dbReference type="RefSeq" id="WP_387406810.1">
    <property type="nucleotide sequence ID" value="NZ_JBIAQY010000026.1"/>
</dbReference>
<feature type="chain" id="PRO_5047031307" evidence="1">
    <location>
        <begin position="23"/>
        <end position="197"/>
    </location>
</feature>
<sequence>MTRQMHKIWCTAAAVGTAVLLAGCQNGGGGASATSPSAASAPSTIAPDVPTSFNGCQLPQSVIDAEHLGYTGTAPMKSDAAVDGGIKWRGCIWTTYEGDGYSANVRTTNLTIPMIEANKGFTIAERVTVGGRQALTYHKSDDTDLRADCLLNAEMKGGTLELQIDNPASNKVTGTHDSCKIVEKLTGELVATFPPSA</sequence>